<name>A0ABT4X5D7_9BACI</name>
<keyword evidence="6" id="KW-1185">Reference proteome</keyword>
<dbReference type="EMBL" id="JAQKAB010000008">
    <property type="protein sequence ID" value="MDA7027506.1"/>
    <property type="molecule type" value="Genomic_DNA"/>
</dbReference>
<evidence type="ECO:0000256" key="2">
    <source>
        <dbReference type="ARBA" id="ARBA00022747"/>
    </source>
</evidence>
<comment type="caution">
    <text evidence="5">The sequence shown here is derived from an EMBL/GenBank/DDBJ whole genome shotgun (WGS) entry which is preliminary data.</text>
</comment>
<keyword evidence="2" id="KW-0680">Restriction system</keyword>
<proteinExistence type="inferred from homology"/>
<reference evidence="5 6" key="1">
    <citation type="submission" date="2023-01" db="EMBL/GenBank/DDBJ databases">
        <title>Bacillus changyiensis sp. nov., isolated from a coastal deposit.</title>
        <authorList>
            <person name="Xiao G."/>
            <person name="Lai Q."/>
            <person name="Hu Z."/>
            <person name="Shao Z."/>
        </authorList>
    </citation>
    <scope>NUCLEOTIDE SEQUENCE [LARGE SCALE GENOMIC DNA]</scope>
    <source>
        <strain evidence="5 6">CLL-7-23</strain>
    </source>
</reference>
<dbReference type="GO" id="GO:0016787">
    <property type="term" value="F:hydrolase activity"/>
    <property type="evidence" value="ECO:0007669"/>
    <property type="project" value="UniProtKB-KW"/>
</dbReference>
<dbReference type="RefSeq" id="WP_271341343.1">
    <property type="nucleotide sequence ID" value="NZ_JAQKAB010000008.1"/>
</dbReference>
<dbReference type="Pfam" id="PF01420">
    <property type="entry name" value="Methylase_S"/>
    <property type="match status" value="1"/>
</dbReference>
<dbReference type="SUPFAM" id="SSF116734">
    <property type="entry name" value="DNA methylase specificity domain"/>
    <property type="match status" value="1"/>
</dbReference>
<protein>
    <submittedName>
        <fullName evidence="5">Restriction endonuclease subunit S</fullName>
        <ecNumber evidence="5">3.1.21.-</ecNumber>
    </submittedName>
</protein>
<feature type="domain" description="Type I restriction modification DNA specificity" evidence="4">
    <location>
        <begin position="9"/>
        <end position="162"/>
    </location>
</feature>
<evidence type="ECO:0000256" key="1">
    <source>
        <dbReference type="ARBA" id="ARBA00010923"/>
    </source>
</evidence>
<keyword evidence="5" id="KW-0378">Hydrolase</keyword>
<evidence type="ECO:0000256" key="3">
    <source>
        <dbReference type="ARBA" id="ARBA00023125"/>
    </source>
</evidence>
<accession>A0ABT4X5D7</accession>
<dbReference type="EC" id="3.1.21.-" evidence="5"/>
<evidence type="ECO:0000313" key="5">
    <source>
        <dbReference type="EMBL" id="MDA7027506.1"/>
    </source>
</evidence>
<dbReference type="Gene3D" id="3.90.220.20">
    <property type="entry name" value="DNA methylase specificity domains"/>
    <property type="match status" value="1"/>
</dbReference>
<evidence type="ECO:0000259" key="4">
    <source>
        <dbReference type="Pfam" id="PF01420"/>
    </source>
</evidence>
<evidence type="ECO:0000313" key="6">
    <source>
        <dbReference type="Proteomes" id="UP001211894"/>
    </source>
</evidence>
<comment type="similarity">
    <text evidence="1">Belongs to the type-I restriction system S methylase family.</text>
</comment>
<dbReference type="InterPro" id="IPR000055">
    <property type="entry name" value="Restrct_endonuc_typeI_TRD"/>
</dbReference>
<dbReference type="GO" id="GO:0004519">
    <property type="term" value="F:endonuclease activity"/>
    <property type="evidence" value="ECO:0007669"/>
    <property type="project" value="UniProtKB-KW"/>
</dbReference>
<keyword evidence="5" id="KW-0540">Nuclease</keyword>
<organism evidence="5 6">
    <name type="scientific">Bacillus changyiensis</name>
    <dbReference type="NCBI Taxonomy" id="3004103"/>
    <lineage>
        <taxon>Bacteria</taxon>
        <taxon>Bacillati</taxon>
        <taxon>Bacillota</taxon>
        <taxon>Bacilli</taxon>
        <taxon>Bacillales</taxon>
        <taxon>Bacillaceae</taxon>
        <taxon>Bacillus</taxon>
    </lineage>
</organism>
<gene>
    <name evidence="5" type="ORF">PJ311_13010</name>
</gene>
<sequence>MIYLEKRGLKDFVTFVPGINPTRAQKQFGTQVINYYDQPSFEADYNHEDVVVEGESKSLSQNNLALNEGDVVISNSLQLATMVGKNNVGKVLSLNFTKIEFDSEQLDKRYFLFLFNAYKDVRRQKERELQGSGPVLRIPLRALGEIVVPVAPIEEQKKMGAIYVETQKLQNKLNQYADLIGQFTSSVIEETLKGE</sequence>
<keyword evidence="5" id="KW-0255">Endonuclease</keyword>
<keyword evidence="3" id="KW-0238">DNA-binding</keyword>
<dbReference type="InterPro" id="IPR044946">
    <property type="entry name" value="Restrct_endonuc_typeI_TRD_sf"/>
</dbReference>
<dbReference type="Proteomes" id="UP001211894">
    <property type="component" value="Unassembled WGS sequence"/>
</dbReference>